<evidence type="ECO:0000256" key="3">
    <source>
        <dbReference type="SAM" id="SignalP"/>
    </source>
</evidence>
<accession>D2V6X2</accession>
<dbReference type="Pfam" id="PF09972">
    <property type="entry name" value="DUF2207"/>
    <property type="match status" value="1"/>
</dbReference>
<dbReference type="OMA" id="VTYYYKE"/>
<dbReference type="RefSeq" id="XP_002680265.1">
    <property type="nucleotide sequence ID" value="XM_002680219.1"/>
</dbReference>
<feature type="signal peptide" evidence="3">
    <location>
        <begin position="1"/>
        <end position="24"/>
    </location>
</feature>
<feature type="transmembrane region" description="Helical" evidence="2">
    <location>
        <begin position="222"/>
        <end position="248"/>
    </location>
</feature>
<feature type="chain" id="PRO_5003038483" evidence="3">
    <location>
        <begin position="25"/>
        <end position="308"/>
    </location>
</feature>
<proteinExistence type="predicted"/>
<dbReference type="EMBL" id="GG738854">
    <property type="protein sequence ID" value="EFC47521.1"/>
    <property type="molecule type" value="Genomic_DNA"/>
</dbReference>
<evidence type="ECO:0000313" key="6">
    <source>
        <dbReference type="Proteomes" id="UP000006671"/>
    </source>
</evidence>
<dbReference type="PROSITE" id="PS51257">
    <property type="entry name" value="PROKAR_LIPOPROTEIN"/>
    <property type="match status" value="1"/>
</dbReference>
<dbReference type="InParanoid" id="D2V6X2"/>
<name>D2V6X2_NAEGR</name>
<evidence type="ECO:0000259" key="4">
    <source>
        <dbReference type="Pfam" id="PF09972"/>
    </source>
</evidence>
<dbReference type="InterPro" id="IPR018702">
    <property type="entry name" value="DUF2207"/>
</dbReference>
<evidence type="ECO:0000313" key="5">
    <source>
        <dbReference type="EMBL" id="EFC47521.1"/>
    </source>
</evidence>
<keyword evidence="2" id="KW-1133">Transmembrane helix</keyword>
<dbReference type="OrthoDB" id="10266899at2759"/>
<protein>
    <submittedName>
        <fullName evidence="5">Predicted protein</fullName>
    </submittedName>
</protein>
<dbReference type="GeneID" id="8861712"/>
<feature type="compositionally biased region" description="Low complexity" evidence="1">
    <location>
        <begin position="296"/>
        <end position="308"/>
    </location>
</feature>
<keyword evidence="6" id="KW-1185">Reference proteome</keyword>
<dbReference type="Proteomes" id="UP000006671">
    <property type="component" value="Unassembled WGS sequence"/>
</dbReference>
<feature type="region of interest" description="Disordered" evidence="1">
    <location>
        <begin position="285"/>
        <end position="308"/>
    </location>
</feature>
<evidence type="ECO:0000256" key="2">
    <source>
        <dbReference type="SAM" id="Phobius"/>
    </source>
</evidence>
<keyword evidence="3" id="KW-0732">Signal</keyword>
<gene>
    <name evidence="5" type="ORF">NAEGRDRAFT_64587</name>
</gene>
<sequence>MSQRYCVQQALLLVLLACCSVVLAQKSYTINSINSVVYVSSGSCDVSVVETYVYDFLGSYSTVARAIPYTIAASSAFQTSSLKVDVLTPGYSVSKYTSDQQDAKFIVVNISPSTPSGTSTRMSIRYSYSLTGPIRQSGGNNQVTYYYKEGTEINNLNATFTFDSSIDLKGSLVPSVGGVVVGNSVNFQKISIFSNTAFQPSVSFNTISGQFNKCSGPSSSDLLTIIVVVVVVAVCICISIVCSILGFFRRAVSNTLGFTRWGGSSSYGYVSNDYGHHHHHYHSGGHHSYSGGGSSSRGSMTGTSGFAN</sequence>
<dbReference type="AlphaFoldDB" id="D2V6X2"/>
<organism evidence="6">
    <name type="scientific">Naegleria gruberi</name>
    <name type="common">Amoeba</name>
    <dbReference type="NCBI Taxonomy" id="5762"/>
    <lineage>
        <taxon>Eukaryota</taxon>
        <taxon>Discoba</taxon>
        <taxon>Heterolobosea</taxon>
        <taxon>Tetramitia</taxon>
        <taxon>Eutetramitia</taxon>
        <taxon>Vahlkampfiidae</taxon>
        <taxon>Naegleria</taxon>
    </lineage>
</organism>
<reference evidence="5 6" key="1">
    <citation type="journal article" date="2010" name="Cell">
        <title>The genome of Naegleria gruberi illuminates early eukaryotic versatility.</title>
        <authorList>
            <person name="Fritz-Laylin L.K."/>
            <person name="Prochnik S.E."/>
            <person name="Ginger M.L."/>
            <person name="Dacks J.B."/>
            <person name="Carpenter M.L."/>
            <person name="Field M.C."/>
            <person name="Kuo A."/>
            <person name="Paredez A."/>
            <person name="Chapman J."/>
            <person name="Pham J."/>
            <person name="Shu S."/>
            <person name="Neupane R."/>
            <person name="Cipriano M."/>
            <person name="Mancuso J."/>
            <person name="Tu H."/>
            <person name="Salamov A."/>
            <person name="Lindquist E."/>
            <person name="Shapiro H."/>
            <person name="Lucas S."/>
            <person name="Grigoriev I.V."/>
            <person name="Cande W.Z."/>
            <person name="Fulton C."/>
            <person name="Rokhsar D.S."/>
            <person name="Dawson S.C."/>
        </authorList>
    </citation>
    <scope>NUCLEOTIDE SEQUENCE [LARGE SCALE GENOMIC DNA]</scope>
    <source>
        <strain evidence="5 6">NEG-M</strain>
    </source>
</reference>
<evidence type="ECO:0000256" key="1">
    <source>
        <dbReference type="SAM" id="MobiDB-lite"/>
    </source>
</evidence>
<feature type="domain" description="DUF2207" evidence="4">
    <location>
        <begin position="32"/>
        <end position="196"/>
    </location>
</feature>
<keyword evidence="2" id="KW-0812">Transmembrane</keyword>
<keyword evidence="2" id="KW-0472">Membrane</keyword>
<dbReference type="KEGG" id="ngr:NAEGRDRAFT_64587"/>
<dbReference type="VEuPathDB" id="AmoebaDB:NAEGRDRAFT_64587"/>